<accession>A0A1H1AJH6</accession>
<dbReference type="PANTHER" id="PTHR30532">
    <property type="entry name" value="IRON III DICITRATE-BINDING PERIPLASMIC PROTEIN"/>
    <property type="match status" value="1"/>
</dbReference>
<dbReference type="GO" id="GO:1901678">
    <property type="term" value="P:iron coordination entity transport"/>
    <property type="evidence" value="ECO:0007669"/>
    <property type="project" value="UniProtKB-ARBA"/>
</dbReference>
<gene>
    <name evidence="7" type="ORF">SAMN04489765_0254</name>
</gene>
<evidence type="ECO:0000313" key="8">
    <source>
        <dbReference type="Proteomes" id="UP000183053"/>
    </source>
</evidence>
<keyword evidence="3" id="KW-0813">Transport</keyword>
<evidence type="ECO:0000256" key="3">
    <source>
        <dbReference type="ARBA" id="ARBA00022448"/>
    </source>
</evidence>
<dbReference type="STRING" id="47312.SAMN04489765_0254"/>
<dbReference type="GO" id="GO:0030288">
    <property type="term" value="C:outer membrane-bounded periplasmic space"/>
    <property type="evidence" value="ECO:0007669"/>
    <property type="project" value="TreeGrafter"/>
</dbReference>
<evidence type="ECO:0000313" key="7">
    <source>
        <dbReference type="EMBL" id="SDQ39835.1"/>
    </source>
</evidence>
<dbReference type="Gene3D" id="3.40.50.1980">
    <property type="entry name" value="Nitrogenase molybdenum iron protein domain"/>
    <property type="match status" value="2"/>
</dbReference>
<dbReference type="OrthoDB" id="1846031at2"/>
<evidence type="ECO:0000256" key="5">
    <source>
        <dbReference type="SAM" id="SignalP"/>
    </source>
</evidence>
<dbReference type="AlphaFoldDB" id="A0A1H1AJH6"/>
<dbReference type="PROSITE" id="PS50983">
    <property type="entry name" value="FE_B12_PBP"/>
    <property type="match status" value="1"/>
</dbReference>
<dbReference type="InterPro" id="IPR051313">
    <property type="entry name" value="Bact_iron-sidero_bind"/>
</dbReference>
<feature type="domain" description="Fe/B12 periplasmic-binding" evidence="6">
    <location>
        <begin position="53"/>
        <end position="327"/>
    </location>
</feature>
<dbReference type="EMBL" id="FNLF01000002">
    <property type="protein sequence ID" value="SDQ39835.1"/>
    <property type="molecule type" value="Genomic_DNA"/>
</dbReference>
<dbReference type="SUPFAM" id="SSF53807">
    <property type="entry name" value="Helical backbone' metal receptor"/>
    <property type="match status" value="1"/>
</dbReference>
<evidence type="ECO:0000256" key="2">
    <source>
        <dbReference type="ARBA" id="ARBA00008814"/>
    </source>
</evidence>
<comment type="subcellular location">
    <subcellularLocation>
        <location evidence="1">Cell envelope</location>
    </subcellularLocation>
</comment>
<keyword evidence="8" id="KW-1185">Reference proteome</keyword>
<dbReference type="InterPro" id="IPR002491">
    <property type="entry name" value="ABC_transptr_periplasmic_BD"/>
</dbReference>
<proteinExistence type="inferred from homology"/>
<dbReference type="Pfam" id="PF01497">
    <property type="entry name" value="Peripla_BP_2"/>
    <property type="match status" value="1"/>
</dbReference>
<dbReference type="PANTHER" id="PTHR30532:SF24">
    <property type="entry name" value="FERRIC ENTEROBACTIN-BINDING PERIPLASMIC PROTEIN FEPB"/>
    <property type="match status" value="1"/>
</dbReference>
<keyword evidence="4 5" id="KW-0732">Signal</keyword>
<comment type="similarity">
    <text evidence="2">Belongs to the bacterial solute-binding protein 8 family.</text>
</comment>
<name>A0A1H1AJH6_9ACTN</name>
<reference evidence="8" key="1">
    <citation type="submission" date="2016-10" db="EMBL/GenBank/DDBJ databases">
        <authorList>
            <person name="Varghese N."/>
            <person name="Submissions S."/>
        </authorList>
    </citation>
    <scope>NUCLEOTIDE SEQUENCE [LARGE SCALE GENOMIC DNA]</scope>
    <source>
        <strain evidence="8">DSM 44142</strain>
    </source>
</reference>
<protein>
    <submittedName>
        <fullName evidence="7">Iron complex transport system substrate-binding protein</fullName>
    </submittedName>
</protein>
<dbReference type="PROSITE" id="PS51257">
    <property type="entry name" value="PROKAR_LIPOPROTEIN"/>
    <property type="match status" value="1"/>
</dbReference>
<dbReference type="RefSeq" id="WP_082756122.1">
    <property type="nucleotide sequence ID" value="NZ_FNLF01000002.1"/>
</dbReference>
<evidence type="ECO:0000256" key="1">
    <source>
        <dbReference type="ARBA" id="ARBA00004196"/>
    </source>
</evidence>
<evidence type="ECO:0000256" key="4">
    <source>
        <dbReference type="ARBA" id="ARBA00022729"/>
    </source>
</evidence>
<evidence type="ECO:0000259" key="6">
    <source>
        <dbReference type="PROSITE" id="PS50983"/>
    </source>
</evidence>
<feature type="signal peptide" evidence="5">
    <location>
        <begin position="1"/>
        <end position="23"/>
    </location>
</feature>
<feature type="chain" id="PRO_5039492888" evidence="5">
    <location>
        <begin position="24"/>
        <end position="333"/>
    </location>
</feature>
<organism evidence="7 8">
    <name type="scientific">Tsukamurella pulmonis</name>
    <dbReference type="NCBI Taxonomy" id="47312"/>
    <lineage>
        <taxon>Bacteria</taxon>
        <taxon>Bacillati</taxon>
        <taxon>Actinomycetota</taxon>
        <taxon>Actinomycetes</taxon>
        <taxon>Mycobacteriales</taxon>
        <taxon>Tsukamurellaceae</taxon>
        <taxon>Tsukamurella</taxon>
    </lineage>
</organism>
<dbReference type="Proteomes" id="UP000183053">
    <property type="component" value="Unassembled WGS sequence"/>
</dbReference>
<sequence>MKRMRIGLIAALAVVGLIASACGGTGSDGAARAGSTVTITQVNGVTEFPVGPARIVATGYSIDNLLALGITPVAVVQAGLPLPAPWHGTRLDGIPVITSPDKKSMPVEEIAKYRPDLFVGDDYVLDQGTFDRLSAVTKVLGGIEENGSRAAWDVQLRALGRILGEQDAVARILAEDEARFAAVRERHPGLQGKSAVLAQYLAANSTFNFVSATADPTNTMFAELGMTLPKAIKDDPQFATGAGAQGGRTPVSLELLPRIASNLMVIYPNGATAADLQRLPGYAGLPQVSGGATQVVDLQTVIALNQPTPLSREWILPRLEPLFVTAAAQPAVA</sequence>